<reference evidence="1 2" key="1">
    <citation type="submission" date="2024-09" db="EMBL/GenBank/DDBJ databases">
        <authorList>
            <person name="Sun Q."/>
            <person name="Mori K."/>
        </authorList>
    </citation>
    <scope>NUCLEOTIDE SEQUENCE [LARGE SCALE GENOMIC DNA]</scope>
    <source>
        <strain evidence="1 2">TBRC 1851</strain>
    </source>
</reference>
<name>A0ABV6UCN7_9ACTN</name>
<dbReference type="EMBL" id="JBHMQT010000059">
    <property type="protein sequence ID" value="MFC0865928.1"/>
    <property type="molecule type" value="Genomic_DNA"/>
</dbReference>
<sequence>MGESHSSTRLTVFIENGEFVLMDVEGDAGLPPGAPDPRTLSVMSTTWLTAGVNAAVISSNFDVHTADVVVEVWSGEPPVDPIPQSDLSEAIFTSSSGTITFDEITGTDEDYPEINLGLPGDYRIRVIRRCLRSEDPTTLVAEFDGLESLCIQLWRL</sequence>
<evidence type="ECO:0000313" key="1">
    <source>
        <dbReference type="EMBL" id="MFC0865928.1"/>
    </source>
</evidence>
<gene>
    <name evidence="1" type="ORF">ACFHYQ_26870</name>
</gene>
<dbReference type="RefSeq" id="WP_394303930.1">
    <property type="nucleotide sequence ID" value="NZ_JBHMQT010000059.1"/>
</dbReference>
<keyword evidence="2" id="KW-1185">Reference proteome</keyword>
<organism evidence="1 2">
    <name type="scientific">Sphaerimonospora cavernae</name>
    <dbReference type="NCBI Taxonomy" id="1740611"/>
    <lineage>
        <taxon>Bacteria</taxon>
        <taxon>Bacillati</taxon>
        <taxon>Actinomycetota</taxon>
        <taxon>Actinomycetes</taxon>
        <taxon>Streptosporangiales</taxon>
        <taxon>Streptosporangiaceae</taxon>
        <taxon>Sphaerimonospora</taxon>
    </lineage>
</organism>
<protein>
    <submittedName>
        <fullName evidence="1">Uncharacterized protein</fullName>
    </submittedName>
</protein>
<accession>A0ABV6UCN7</accession>
<dbReference type="Proteomes" id="UP001589870">
    <property type="component" value="Unassembled WGS sequence"/>
</dbReference>
<comment type="caution">
    <text evidence="1">The sequence shown here is derived from an EMBL/GenBank/DDBJ whole genome shotgun (WGS) entry which is preliminary data.</text>
</comment>
<proteinExistence type="predicted"/>
<evidence type="ECO:0000313" key="2">
    <source>
        <dbReference type="Proteomes" id="UP001589870"/>
    </source>
</evidence>